<gene>
    <name evidence="3" type="ORF">ERX35_007915</name>
</gene>
<keyword evidence="4" id="KW-1185">Reference proteome</keyword>
<accession>A0ABQ6R7R2</accession>
<keyword evidence="2" id="KW-1133">Transmembrane helix</keyword>
<protein>
    <recommendedName>
        <fullName evidence="5">DUF3552 domain-containing protein</fullName>
    </recommendedName>
</protein>
<dbReference type="Proteomes" id="UP000295735">
    <property type="component" value="Unassembled WGS sequence"/>
</dbReference>
<evidence type="ECO:0000313" key="4">
    <source>
        <dbReference type="Proteomes" id="UP000295735"/>
    </source>
</evidence>
<evidence type="ECO:0000256" key="1">
    <source>
        <dbReference type="SAM" id="MobiDB-lite"/>
    </source>
</evidence>
<sequence>MMPLEMLITVAIITIVIFLIIFITVAYLAIKGYVEASKEHEQRREEQKIRIAAMNKRHEEMMKRLEEKSELRKMKQDAQKQFGWKNEQ</sequence>
<evidence type="ECO:0008006" key="5">
    <source>
        <dbReference type="Google" id="ProtNLM"/>
    </source>
</evidence>
<reference evidence="3 4" key="1">
    <citation type="submission" date="2019-09" db="EMBL/GenBank/DDBJ databases">
        <authorList>
            <person name="Mazhar S."/>
            <person name="Altermann E."/>
            <person name="Hill C."/>
            <person name="Mcauliffe O."/>
        </authorList>
    </citation>
    <scope>NUCLEOTIDE SEQUENCE [LARGE SCALE GENOMIC DNA]</scope>
    <source>
        <strain evidence="3 4">ATCC 51831</strain>
    </source>
</reference>
<name>A0ABQ6R7R2_9STAP</name>
<feature type="compositionally biased region" description="Basic and acidic residues" evidence="1">
    <location>
        <begin position="67"/>
        <end position="78"/>
    </location>
</feature>
<keyword evidence="2" id="KW-0472">Membrane</keyword>
<feature type="transmembrane region" description="Helical" evidence="2">
    <location>
        <begin position="6"/>
        <end position="30"/>
    </location>
</feature>
<proteinExistence type="predicted"/>
<organism evidence="3 4">
    <name type="scientific">Macrococcus equipercicus</name>
    <dbReference type="NCBI Taxonomy" id="69967"/>
    <lineage>
        <taxon>Bacteria</taxon>
        <taxon>Bacillati</taxon>
        <taxon>Bacillota</taxon>
        <taxon>Bacilli</taxon>
        <taxon>Bacillales</taxon>
        <taxon>Staphylococcaceae</taxon>
        <taxon>Macrococcus</taxon>
    </lineage>
</organism>
<keyword evidence="2" id="KW-0812">Transmembrane</keyword>
<evidence type="ECO:0000313" key="3">
    <source>
        <dbReference type="EMBL" id="KAA1039131.1"/>
    </source>
</evidence>
<evidence type="ECO:0000256" key="2">
    <source>
        <dbReference type="SAM" id="Phobius"/>
    </source>
</evidence>
<comment type="caution">
    <text evidence="3">The sequence shown here is derived from an EMBL/GenBank/DDBJ whole genome shotgun (WGS) entry which is preliminary data.</text>
</comment>
<dbReference type="RefSeq" id="WP_149459390.1">
    <property type="nucleotide sequence ID" value="NZ_SCWC02000005.1"/>
</dbReference>
<feature type="region of interest" description="Disordered" evidence="1">
    <location>
        <begin position="67"/>
        <end position="88"/>
    </location>
</feature>
<dbReference type="EMBL" id="SCWC02000005">
    <property type="protein sequence ID" value="KAA1039131.1"/>
    <property type="molecule type" value="Genomic_DNA"/>
</dbReference>